<proteinExistence type="predicted"/>
<organism evidence="1 2">
    <name type="scientific">Arthrobotrys oligospora (strain ATCC 24927 / CBS 115.81 / DSM 1491)</name>
    <name type="common">Nematode-trapping fungus</name>
    <name type="synonym">Didymozoophaga oligospora</name>
    <dbReference type="NCBI Taxonomy" id="756982"/>
    <lineage>
        <taxon>Eukaryota</taxon>
        <taxon>Fungi</taxon>
        <taxon>Dikarya</taxon>
        <taxon>Ascomycota</taxon>
        <taxon>Pezizomycotina</taxon>
        <taxon>Orbiliomycetes</taxon>
        <taxon>Orbiliales</taxon>
        <taxon>Orbiliaceae</taxon>
        <taxon>Orbilia</taxon>
        <taxon>Orbilia oligospora</taxon>
    </lineage>
</organism>
<dbReference type="InParanoid" id="G1XHT2"/>
<dbReference type="HOGENOM" id="CLU_871455_0_0_1"/>
<evidence type="ECO:0000313" key="2">
    <source>
        <dbReference type="Proteomes" id="UP000008784"/>
    </source>
</evidence>
<gene>
    <name evidence="1" type="ORF">AOL_s00088g45</name>
</gene>
<dbReference type="Proteomes" id="UP000008784">
    <property type="component" value="Unassembled WGS sequence"/>
</dbReference>
<accession>G1XHT2</accession>
<dbReference type="EMBL" id="ADOT01000159">
    <property type="protein sequence ID" value="EGX47330.1"/>
    <property type="molecule type" value="Genomic_DNA"/>
</dbReference>
<protein>
    <submittedName>
        <fullName evidence="1">Uncharacterized protein</fullName>
    </submittedName>
</protein>
<comment type="caution">
    <text evidence="1">The sequence shown here is derived from an EMBL/GenBank/DDBJ whole genome shotgun (WGS) entry which is preliminary data.</text>
</comment>
<reference evidence="1 2" key="1">
    <citation type="journal article" date="2011" name="PLoS Pathog.">
        <title>Genomic and proteomic analyses of the fungus Arthrobotrys oligospora provide insights into nematode-trap formation.</title>
        <authorList>
            <person name="Yang J."/>
            <person name="Wang L."/>
            <person name="Ji X."/>
            <person name="Feng Y."/>
            <person name="Li X."/>
            <person name="Zou C."/>
            <person name="Xu J."/>
            <person name="Ren Y."/>
            <person name="Mi Q."/>
            <person name="Wu J."/>
            <person name="Liu S."/>
            <person name="Liu Y."/>
            <person name="Huang X."/>
            <person name="Wang H."/>
            <person name="Niu X."/>
            <person name="Li J."/>
            <person name="Liang L."/>
            <person name="Luo Y."/>
            <person name="Ji K."/>
            <person name="Zhou W."/>
            <person name="Yu Z."/>
            <person name="Li G."/>
            <person name="Liu Y."/>
            <person name="Li L."/>
            <person name="Qiao M."/>
            <person name="Feng L."/>
            <person name="Zhang K.-Q."/>
        </authorList>
    </citation>
    <scope>NUCLEOTIDE SEQUENCE [LARGE SCALE GENOMIC DNA]</scope>
    <source>
        <strain evidence="2">ATCC 24927 / CBS 115.81 / DSM 1491</strain>
    </source>
</reference>
<sequence>MKGVLCDQEAQARPISLIDATSGVPNNVQTLTREKNHINDLHDRIHALKNSTFDARASYIRPLFDDLRKSALTQTPVTSNPVSYRPPNGWDGDEIYLSECKTTVSLTPRQGFEHSQLTDLAEHPVTTIYLTLEPCDFAAISNIGAWNVTRLYISVERLEKGLGTLNNIFAGFPHLEVCHWPDCGPIEIEEFGLERISLPSSLRVLELSNTDFTPTDSFEPHGIPTSLYQRVPIDKEAVTLTLKKWGKQLEICVICVYLGQYIDDTYCKGDVSADGHNDPDGDGDESCEDVRGYSADYTVTFFSGDECPNFQEVLLLQCT</sequence>
<dbReference type="AlphaFoldDB" id="G1XHT2"/>
<name>G1XHT2_ARTOA</name>
<dbReference type="GeneID" id="22895024"/>
<keyword evidence="2" id="KW-1185">Reference proteome</keyword>
<dbReference type="RefSeq" id="XP_011124044.1">
    <property type="nucleotide sequence ID" value="XM_011125742.1"/>
</dbReference>
<evidence type="ECO:0000313" key="1">
    <source>
        <dbReference type="EMBL" id="EGX47330.1"/>
    </source>
</evidence>